<protein>
    <recommendedName>
        <fullName evidence="3">Lysoplasmalogenase</fullName>
    </recommendedName>
</protein>
<sequence length="196" mass="20493">MDAVLTQDSPDSALARRRAGTWWQIAWPIALAVLVAAATAYGLTDGRDVAPVVAASGLVYLAAAATQRRWAAWVAFGIAFALISLDKFADLDAMPWLLLLAGVLVVAGPASRRAHPWWALPLQTAAMLVLGATAVLALQLDPTVGGLLVSAALLGHAAWDAHHHRTGRVVDQALARFCAVLDVLVAILVGVVTLTA</sequence>
<evidence type="ECO:0000256" key="1">
    <source>
        <dbReference type="SAM" id="Phobius"/>
    </source>
</evidence>
<reference evidence="2" key="1">
    <citation type="submission" date="2024-04" db="EMBL/GenBank/DDBJ databases">
        <authorList>
            <person name="Roder T."/>
            <person name="Oberhansli S."/>
            <person name="Kreuzer M."/>
        </authorList>
    </citation>
    <scope>NUCLEOTIDE SEQUENCE</scope>
    <source>
        <strain evidence="2">LWS13-1.2</strain>
    </source>
</reference>
<accession>A0AAU6SBJ3</accession>
<name>A0AAU6SBJ3_9MICO</name>
<keyword evidence="1" id="KW-1133">Transmembrane helix</keyword>
<dbReference type="EMBL" id="CP151632">
    <property type="protein sequence ID" value="WZO34210.1"/>
    <property type="molecule type" value="Genomic_DNA"/>
</dbReference>
<feature type="transmembrane region" description="Helical" evidence="1">
    <location>
        <begin position="93"/>
        <end position="110"/>
    </location>
</feature>
<dbReference type="AlphaFoldDB" id="A0AAU6SBJ3"/>
<keyword evidence="1" id="KW-0812">Transmembrane</keyword>
<evidence type="ECO:0000313" key="2">
    <source>
        <dbReference type="EMBL" id="WZO34210.1"/>
    </source>
</evidence>
<gene>
    <name evidence="2" type="ORF">MRBLWS13_001859</name>
</gene>
<dbReference type="RefSeq" id="WP_349428761.1">
    <property type="nucleotide sequence ID" value="NZ_CP151632.1"/>
</dbReference>
<feature type="transmembrane region" description="Helical" evidence="1">
    <location>
        <begin position="173"/>
        <end position="194"/>
    </location>
</feature>
<keyword evidence="1" id="KW-0472">Membrane</keyword>
<feature type="transmembrane region" description="Helical" evidence="1">
    <location>
        <begin position="25"/>
        <end position="43"/>
    </location>
</feature>
<organism evidence="2">
    <name type="scientific">Microbacterium sp. LWS13-1.2</name>
    <dbReference type="NCBI Taxonomy" id="3135264"/>
    <lineage>
        <taxon>Bacteria</taxon>
        <taxon>Bacillati</taxon>
        <taxon>Actinomycetota</taxon>
        <taxon>Actinomycetes</taxon>
        <taxon>Micrococcales</taxon>
        <taxon>Microbacteriaceae</taxon>
        <taxon>Microbacterium</taxon>
    </lineage>
</organism>
<proteinExistence type="predicted"/>
<evidence type="ECO:0008006" key="3">
    <source>
        <dbReference type="Google" id="ProtNLM"/>
    </source>
</evidence>
<feature type="transmembrane region" description="Helical" evidence="1">
    <location>
        <begin position="117"/>
        <end position="138"/>
    </location>
</feature>
<feature type="transmembrane region" description="Helical" evidence="1">
    <location>
        <begin position="49"/>
        <end position="65"/>
    </location>
</feature>